<evidence type="ECO:0008006" key="4">
    <source>
        <dbReference type="Google" id="ProtNLM"/>
    </source>
</evidence>
<reference evidence="2" key="1">
    <citation type="submission" date="2021-02" db="EMBL/GenBank/DDBJ databases">
        <authorList>
            <person name="Nowell W R."/>
        </authorList>
    </citation>
    <scope>NUCLEOTIDE SEQUENCE</scope>
</reference>
<dbReference type="EMBL" id="CAJNYU010000035">
    <property type="protein sequence ID" value="CAF3323485.1"/>
    <property type="molecule type" value="Genomic_DNA"/>
</dbReference>
<feature type="transmembrane region" description="Helical" evidence="1">
    <location>
        <begin position="156"/>
        <end position="177"/>
    </location>
</feature>
<dbReference type="Proteomes" id="UP000663869">
    <property type="component" value="Unassembled WGS sequence"/>
</dbReference>
<sequence length="180" mass="19551">MVSRRLLGITATILLTAASICYIACNVQSSWGTWQYSVLHLSVGLWQGCLNRDCTMLNNHTFFRIFIDWRLHTARALMALVCISTPCAVGCLIFVVVKDRFEPRFLSISKNLSVLSFVLGLIGMAIGIRFFTSGTQLTLSGTNIEMGGASLTMGEAARNSIIGVGLNFVGALIACVIQPK</sequence>
<feature type="transmembrane region" description="Helical" evidence="1">
    <location>
        <begin position="109"/>
        <end position="131"/>
    </location>
</feature>
<evidence type="ECO:0000313" key="3">
    <source>
        <dbReference type="Proteomes" id="UP000663869"/>
    </source>
</evidence>
<evidence type="ECO:0000256" key="1">
    <source>
        <dbReference type="SAM" id="Phobius"/>
    </source>
</evidence>
<protein>
    <recommendedName>
        <fullName evidence="4">Claudin</fullName>
    </recommendedName>
</protein>
<organism evidence="2 3">
    <name type="scientific">Rotaria socialis</name>
    <dbReference type="NCBI Taxonomy" id="392032"/>
    <lineage>
        <taxon>Eukaryota</taxon>
        <taxon>Metazoa</taxon>
        <taxon>Spiralia</taxon>
        <taxon>Gnathifera</taxon>
        <taxon>Rotifera</taxon>
        <taxon>Eurotatoria</taxon>
        <taxon>Bdelloidea</taxon>
        <taxon>Philodinida</taxon>
        <taxon>Philodinidae</taxon>
        <taxon>Rotaria</taxon>
    </lineage>
</organism>
<keyword evidence="1" id="KW-0812">Transmembrane</keyword>
<feature type="transmembrane region" description="Helical" evidence="1">
    <location>
        <begin position="76"/>
        <end position="97"/>
    </location>
</feature>
<keyword evidence="1" id="KW-1133">Transmembrane helix</keyword>
<proteinExistence type="predicted"/>
<dbReference type="AlphaFoldDB" id="A0A817U0C7"/>
<comment type="caution">
    <text evidence="2">The sequence shown here is derived from an EMBL/GenBank/DDBJ whole genome shotgun (WGS) entry which is preliminary data.</text>
</comment>
<name>A0A817U0C7_9BILA</name>
<gene>
    <name evidence="2" type="ORF">FME351_LOCUS1623</name>
</gene>
<accession>A0A817U0C7</accession>
<keyword evidence="1" id="KW-0472">Membrane</keyword>
<evidence type="ECO:0000313" key="2">
    <source>
        <dbReference type="EMBL" id="CAF3323485.1"/>
    </source>
</evidence>